<reference evidence="2 3" key="1">
    <citation type="submission" date="2021-07" db="EMBL/GenBank/DDBJ databases">
        <authorList>
            <person name="Palmer J.M."/>
        </authorList>
    </citation>
    <scope>NUCLEOTIDE SEQUENCE [LARGE SCALE GENOMIC DNA]</scope>
    <source>
        <strain evidence="2 3">AT_MEX2019</strain>
        <tissue evidence="2">Muscle</tissue>
    </source>
</reference>
<dbReference type="InterPro" id="IPR016024">
    <property type="entry name" value="ARM-type_fold"/>
</dbReference>
<feature type="region of interest" description="Disordered" evidence="1">
    <location>
        <begin position="410"/>
        <end position="518"/>
    </location>
</feature>
<dbReference type="SUPFAM" id="SSF48371">
    <property type="entry name" value="ARM repeat"/>
    <property type="match status" value="1"/>
</dbReference>
<dbReference type="EMBL" id="JAHUTI010041362">
    <property type="protein sequence ID" value="MED6245813.1"/>
    <property type="molecule type" value="Genomic_DNA"/>
</dbReference>
<dbReference type="PANTHER" id="PTHR10170:SF10">
    <property type="entry name" value="HUNTINGTIN"/>
    <property type="match status" value="1"/>
</dbReference>
<dbReference type="InterPro" id="IPR011989">
    <property type="entry name" value="ARM-like"/>
</dbReference>
<evidence type="ECO:0008006" key="4">
    <source>
        <dbReference type="Google" id="ProtNLM"/>
    </source>
</evidence>
<protein>
    <recommendedName>
        <fullName evidence="4">Huntingtin</fullName>
    </recommendedName>
</protein>
<accession>A0ABU7B6C4</accession>
<dbReference type="Gene3D" id="1.25.10.10">
    <property type="entry name" value="Leucine-rich Repeat Variant"/>
    <property type="match status" value="1"/>
</dbReference>
<name>A0ABU7B6C4_9TELE</name>
<evidence type="ECO:0000313" key="2">
    <source>
        <dbReference type="EMBL" id="MED6245813.1"/>
    </source>
</evidence>
<dbReference type="Pfam" id="PF20926">
    <property type="entry name" value="Htt_N-HEAT_1"/>
    <property type="match status" value="1"/>
</dbReference>
<dbReference type="InterPro" id="IPR028426">
    <property type="entry name" value="Huntingtin_fam"/>
</dbReference>
<feature type="compositionally biased region" description="Polar residues" evidence="1">
    <location>
        <begin position="410"/>
        <end position="419"/>
    </location>
</feature>
<comment type="caution">
    <text evidence="2">The sequence shown here is derived from an EMBL/GenBank/DDBJ whole genome shotgun (WGS) entry which is preliminary data.</text>
</comment>
<evidence type="ECO:0000256" key="1">
    <source>
        <dbReference type="SAM" id="MobiDB-lite"/>
    </source>
</evidence>
<dbReference type="InterPro" id="IPR000091">
    <property type="entry name" value="Huntingtin"/>
</dbReference>
<feature type="compositionally biased region" description="Polar residues" evidence="1">
    <location>
        <begin position="455"/>
        <end position="474"/>
    </location>
</feature>
<dbReference type="Proteomes" id="UP001345963">
    <property type="component" value="Unassembled WGS sequence"/>
</dbReference>
<dbReference type="PANTHER" id="PTHR10170">
    <property type="entry name" value="HUNTINGTON DISEASE PROTEIN"/>
    <property type="match status" value="1"/>
</dbReference>
<feature type="compositionally biased region" description="Polar residues" evidence="1">
    <location>
        <begin position="491"/>
        <end position="510"/>
    </location>
</feature>
<dbReference type="PRINTS" id="PR00375">
    <property type="entry name" value="HUNTINGTIN"/>
</dbReference>
<dbReference type="InterPro" id="IPR048411">
    <property type="entry name" value="Htt_N_HEAT_rpt-1"/>
</dbReference>
<keyword evidence="3" id="KW-1185">Reference proteome</keyword>
<sequence>MATMEKLMKAFESLKSFQQQQGPPTAEELVQRQKKEQAATKKDRVTHCLTICENIVAQSLRTTPEFQKLLGIAMEMFLLCSDDSESDVRMVADECLNKIIKALMDSNLPRLQLELYKEIKKNGASRSLRAALWRFAELAHLIRPQKCRPYLVNLLPCLTRITKRQEETVQETLAAAIPKIMSALGNFANDGEIKVLLKSFVANLKSSSPTIRRTAASSAVSVCQHSRRASYFYTWLLNVLLGLLLPVDDEHPSHLILGVLLTLRYLMPLLQHQVNTSSLKGSFGVMRKEAEVQPTPEQLLQAYELTLHYTQHWDHNVVTAALELLQQMFRTPPLELLHMLITAGSIPHATVFRQDTESRARSGSILELIGKILSGEEDGLEDDPEKAEVTAGAFTDGSSAAQVDIITEQPRSSQHTLQPGDSVDLSASSDQGGGGGTSASGTPESPNENEEEMLSRSSSGTNVTPETADYTTPENAIPEGGGPLGEGGTAVGTNDRSLPPSDSSQTTTEGPDSAVTPSDVAELPADLTVLEHTLSDILCKESWL</sequence>
<organism evidence="2 3">
    <name type="scientific">Ataeniobius toweri</name>
    <dbReference type="NCBI Taxonomy" id="208326"/>
    <lineage>
        <taxon>Eukaryota</taxon>
        <taxon>Metazoa</taxon>
        <taxon>Chordata</taxon>
        <taxon>Craniata</taxon>
        <taxon>Vertebrata</taxon>
        <taxon>Euteleostomi</taxon>
        <taxon>Actinopterygii</taxon>
        <taxon>Neopterygii</taxon>
        <taxon>Teleostei</taxon>
        <taxon>Neoteleostei</taxon>
        <taxon>Acanthomorphata</taxon>
        <taxon>Ovalentaria</taxon>
        <taxon>Atherinomorphae</taxon>
        <taxon>Cyprinodontiformes</taxon>
        <taxon>Goodeidae</taxon>
        <taxon>Ataeniobius</taxon>
    </lineage>
</organism>
<evidence type="ECO:0000313" key="3">
    <source>
        <dbReference type="Proteomes" id="UP001345963"/>
    </source>
</evidence>
<feature type="compositionally biased region" description="Gly residues" evidence="1">
    <location>
        <begin position="479"/>
        <end position="490"/>
    </location>
</feature>
<proteinExistence type="predicted"/>
<gene>
    <name evidence="2" type="ORF">ATANTOWER_008576</name>
</gene>